<dbReference type="EMBL" id="QRWX01000002">
    <property type="protein sequence ID" value="RGT56034.1"/>
    <property type="molecule type" value="Genomic_DNA"/>
</dbReference>
<evidence type="ECO:0000256" key="4">
    <source>
        <dbReference type="ARBA" id="ARBA00023163"/>
    </source>
</evidence>
<dbReference type="GO" id="GO:0006355">
    <property type="term" value="P:regulation of DNA-templated transcription"/>
    <property type="evidence" value="ECO:0007669"/>
    <property type="project" value="InterPro"/>
</dbReference>
<evidence type="ECO:0000256" key="2">
    <source>
        <dbReference type="ARBA" id="ARBA00023015"/>
    </source>
</evidence>
<dbReference type="AlphaFoldDB" id="A0A412PEZ4"/>
<dbReference type="InterPro" id="IPR011608">
    <property type="entry name" value="PRD"/>
</dbReference>
<dbReference type="InterPro" id="IPR050661">
    <property type="entry name" value="BglG_antiterminators"/>
</dbReference>
<dbReference type="RefSeq" id="WP_118764614.1">
    <property type="nucleotide sequence ID" value="NZ_CABJCF010000002.1"/>
</dbReference>
<evidence type="ECO:0000256" key="3">
    <source>
        <dbReference type="ARBA" id="ARBA00023159"/>
    </source>
</evidence>
<accession>A0A412PEZ4</accession>
<keyword evidence="1" id="KW-0677">Repeat</keyword>
<dbReference type="Gene3D" id="3.40.930.10">
    <property type="entry name" value="Mannitol-specific EII, Chain A"/>
    <property type="match status" value="1"/>
</dbReference>
<dbReference type="InterPro" id="IPR016152">
    <property type="entry name" value="PTrfase/Anion_transptr"/>
</dbReference>
<keyword evidence="2" id="KW-0805">Transcription regulation</keyword>
<dbReference type="SUPFAM" id="SSF55804">
    <property type="entry name" value="Phoshotransferase/anion transport protein"/>
    <property type="match status" value="1"/>
</dbReference>
<dbReference type="InterPro" id="IPR036634">
    <property type="entry name" value="PRD_sf"/>
</dbReference>
<dbReference type="PANTHER" id="PTHR30185:SF18">
    <property type="entry name" value="TRANSCRIPTIONAL REGULATOR MTLR"/>
    <property type="match status" value="1"/>
</dbReference>
<dbReference type="InterPro" id="IPR013196">
    <property type="entry name" value="HTH_11"/>
</dbReference>
<dbReference type="Pfam" id="PF00874">
    <property type="entry name" value="PRD"/>
    <property type="match status" value="2"/>
</dbReference>
<evidence type="ECO:0000313" key="7">
    <source>
        <dbReference type="Proteomes" id="UP000284731"/>
    </source>
</evidence>
<protein>
    <submittedName>
        <fullName evidence="6">PRD domain-containing protein</fullName>
    </submittedName>
</protein>
<dbReference type="PROSITE" id="PS51372">
    <property type="entry name" value="PRD_2"/>
    <property type="match status" value="2"/>
</dbReference>
<name>A0A412PEZ4_9FIRM</name>
<comment type="caution">
    <text evidence="6">The sequence shown here is derived from an EMBL/GenBank/DDBJ whole genome shotgun (WGS) entry which is preliminary data.</text>
</comment>
<keyword evidence="4" id="KW-0804">Transcription</keyword>
<dbReference type="InterPro" id="IPR007737">
    <property type="entry name" value="Mga_HTH"/>
</dbReference>
<sequence>MNNLTKRNIKLLKILYDAGDYISSIRLADELDISIRTVKSEIKSINAIISLTNSFIISKYGKGYLLKLSNQFDKSLVEGKRFNHFFDSNQDRIIYILRKLLLADNYIKIEKLADDLYISRGLLTKILKDVRSQLIRFRLSIVNKPNYGILIKGNEKDKRLAISDYFFHSDIELNTEYLKDFSKIGYNKQKNRDLFKYIDEILYKYKIDLSEYSVNNLIVHLYITLSRIHSGHQIEISSELNSKNSVEYKAARELLDYFRTKINIDVTCEEIDFIAEHIKSKRILDVVLLSDSEIRKLKQCIEVMYLEINNNFGFDFTLDSELYQYLYLHIPQMVRRLQAHMTIRNTSVIDNKRRYLFATKVTHSACAVIEQYYNVRVDLNEFGYLLLYFNLAITKFEVNKIIKIGIFTGRSRPESMMYLNEVREQFPSRKYDIENIQKISEDYDLIISLYKCDTEVSCPLVIIENDDYMNKVQKIVYEIRYQNLNINKYLQDEYIYFNLEGETKADVCRNFYKLLYDRHLITDIPNSANEFIDDEIGNGIVHFQDSYRIVRKNMWFICTLKKPIYWDKQSVKILMLTKTKKENDKDLYNLCRIVSKWSNDLTLINDFLRNQSRPKLKYDINNIE</sequence>
<evidence type="ECO:0000313" key="6">
    <source>
        <dbReference type="EMBL" id="RGT56034.1"/>
    </source>
</evidence>
<feature type="domain" description="PRD" evidence="5">
    <location>
        <begin position="292"/>
        <end position="399"/>
    </location>
</feature>
<evidence type="ECO:0000256" key="1">
    <source>
        <dbReference type="ARBA" id="ARBA00022737"/>
    </source>
</evidence>
<gene>
    <name evidence="6" type="ORF">DWX20_04285</name>
</gene>
<evidence type="ECO:0000259" key="5">
    <source>
        <dbReference type="PROSITE" id="PS51372"/>
    </source>
</evidence>
<dbReference type="InterPro" id="IPR036388">
    <property type="entry name" value="WH-like_DNA-bd_sf"/>
</dbReference>
<feature type="domain" description="PRD" evidence="5">
    <location>
        <begin position="185"/>
        <end position="288"/>
    </location>
</feature>
<keyword evidence="3" id="KW-0010">Activator</keyword>
<dbReference type="Pfam" id="PF05043">
    <property type="entry name" value="Mga"/>
    <property type="match status" value="1"/>
</dbReference>
<proteinExistence type="predicted"/>
<dbReference type="Proteomes" id="UP000284731">
    <property type="component" value="Unassembled WGS sequence"/>
</dbReference>
<reference evidence="6 7" key="1">
    <citation type="submission" date="2018-08" db="EMBL/GenBank/DDBJ databases">
        <title>A genome reference for cultivated species of the human gut microbiota.</title>
        <authorList>
            <person name="Zou Y."/>
            <person name="Xue W."/>
            <person name="Luo G."/>
        </authorList>
    </citation>
    <scope>NUCLEOTIDE SEQUENCE [LARGE SCALE GENOMIC DNA]</scope>
    <source>
        <strain evidence="6 7">AF18-46</strain>
    </source>
</reference>
<dbReference type="Gene3D" id="1.10.1790.10">
    <property type="entry name" value="PRD domain"/>
    <property type="match status" value="2"/>
</dbReference>
<organism evidence="6 7">
    <name type="scientific">Solobacterium moorei</name>
    <dbReference type="NCBI Taxonomy" id="102148"/>
    <lineage>
        <taxon>Bacteria</taxon>
        <taxon>Bacillati</taxon>
        <taxon>Bacillota</taxon>
        <taxon>Erysipelotrichia</taxon>
        <taxon>Erysipelotrichales</taxon>
        <taxon>Erysipelotrichaceae</taxon>
        <taxon>Solobacterium</taxon>
    </lineage>
</organism>
<dbReference type="SUPFAM" id="SSF63520">
    <property type="entry name" value="PTS-regulatory domain, PRD"/>
    <property type="match status" value="2"/>
</dbReference>
<dbReference type="Gene3D" id="1.10.10.10">
    <property type="entry name" value="Winged helix-like DNA-binding domain superfamily/Winged helix DNA-binding domain"/>
    <property type="match status" value="1"/>
</dbReference>
<dbReference type="PANTHER" id="PTHR30185">
    <property type="entry name" value="CRYPTIC BETA-GLUCOSIDE BGL OPERON ANTITERMINATOR"/>
    <property type="match status" value="1"/>
</dbReference>
<dbReference type="Pfam" id="PF08279">
    <property type="entry name" value="HTH_11"/>
    <property type="match status" value="1"/>
</dbReference>